<dbReference type="SUPFAM" id="SSF52777">
    <property type="entry name" value="CoA-dependent acyltransferases"/>
    <property type="match status" value="1"/>
</dbReference>
<gene>
    <name evidence="3" type="ORF">I568_01174</name>
</gene>
<dbReference type="EMBL" id="ASWJ01000004">
    <property type="protein sequence ID" value="EOW84678.1"/>
    <property type="molecule type" value="Genomic_DNA"/>
</dbReference>
<dbReference type="InterPro" id="IPR009081">
    <property type="entry name" value="PP-bd_ACP"/>
</dbReference>
<dbReference type="PROSITE" id="PS50075">
    <property type="entry name" value="CARRIER"/>
    <property type="match status" value="1"/>
</dbReference>
<evidence type="ECO:0000313" key="3">
    <source>
        <dbReference type="EMBL" id="EOW84678.1"/>
    </source>
</evidence>
<evidence type="ECO:0000313" key="4">
    <source>
        <dbReference type="Proteomes" id="UP000014113"/>
    </source>
</evidence>
<reference evidence="3 4" key="1">
    <citation type="submission" date="2013-03" db="EMBL/GenBank/DDBJ databases">
        <title>The Genome Sequence of Enterococcus columbae ATCC_51263 (PacBio/Illumina hybrid assembly).</title>
        <authorList>
            <consortium name="The Broad Institute Genomics Platform"/>
            <consortium name="The Broad Institute Genome Sequencing Center for Infectious Disease"/>
            <person name="Earl A."/>
            <person name="Russ C."/>
            <person name="Gilmore M."/>
            <person name="Surin D."/>
            <person name="Walker B."/>
            <person name="Young S."/>
            <person name="Zeng Q."/>
            <person name="Gargeya S."/>
            <person name="Fitzgerald M."/>
            <person name="Haas B."/>
            <person name="Abouelleil A."/>
            <person name="Allen A.W."/>
            <person name="Alvarado L."/>
            <person name="Arachchi H.M."/>
            <person name="Berlin A.M."/>
            <person name="Chapman S.B."/>
            <person name="Gainer-Dewar J."/>
            <person name="Goldberg J."/>
            <person name="Griggs A."/>
            <person name="Gujja S."/>
            <person name="Hansen M."/>
            <person name="Howarth C."/>
            <person name="Imamovic A."/>
            <person name="Ireland A."/>
            <person name="Larimer J."/>
            <person name="McCowan C."/>
            <person name="Murphy C."/>
            <person name="Pearson M."/>
            <person name="Poon T.W."/>
            <person name="Priest M."/>
            <person name="Roberts A."/>
            <person name="Saif S."/>
            <person name="Shea T."/>
            <person name="Sisk P."/>
            <person name="Sykes S."/>
            <person name="Wortman J."/>
            <person name="Nusbaum C."/>
            <person name="Birren B."/>
        </authorList>
    </citation>
    <scope>NUCLEOTIDE SEQUENCE [LARGE SCALE GENOMIC DNA]</scope>
    <source>
        <strain evidence="3 4">ATCC 51263</strain>
    </source>
</reference>
<proteinExistence type="predicted"/>
<dbReference type="Pfam" id="PF00550">
    <property type="entry name" value="PP-binding"/>
    <property type="match status" value="1"/>
</dbReference>
<dbReference type="InterPro" id="IPR045851">
    <property type="entry name" value="AMP-bd_C_sf"/>
</dbReference>
<keyword evidence="4" id="KW-1185">Reference proteome</keyword>
<dbReference type="PROSITE" id="PS00455">
    <property type="entry name" value="AMP_BINDING"/>
    <property type="match status" value="1"/>
</dbReference>
<dbReference type="InterPro" id="IPR025110">
    <property type="entry name" value="AMP-bd_C"/>
</dbReference>
<accession>S1NG50</accession>
<dbReference type="PATRIC" id="fig|1121865.3.peg.570"/>
<dbReference type="SUPFAM" id="SSF56801">
    <property type="entry name" value="Acetyl-CoA synthetase-like"/>
    <property type="match status" value="1"/>
</dbReference>
<dbReference type="Gene3D" id="3.30.559.10">
    <property type="entry name" value="Chloramphenicol acetyltransferase-like domain"/>
    <property type="match status" value="1"/>
</dbReference>
<dbReference type="eggNOG" id="COG1020">
    <property type="taxonomic scope" value="Bacteria"/>
</dbReference>
<dbReference type="STRING" id="1121865.OMW_00576"/>
<dbReference type="GO" id="GO:0031177">
    <property type="term" value="F:phosphopantetheine binding"/>
    <property type="evidence" value="ECO:0007669"/>
    <property type="project" value="TreeGrafter"/>
</dbReference>
<dbReference type="Pfam" id="PF13193">
    <property type="entry name" value="AMP-binding_C"/>
    <property type="match status" value="1"/>
</dbReference>
<dbReference type="OrthoDB" id="2203190at2"/>
<protein>
    <recommendedName>
        <fullName evidence="2">Carrier domain-containing protein</fullName>
    </recommendedName>
</protein>
<evidence type="ECO:0000259" key="2">
    <source>
        <dbReference type="PROSITE" id="PS50075"/>
    </source>
</evidence>
<dbReference type="SUPFAM" id="SSF47336">
    <property type="entry name" value="ACP-like"/>
    <property type="match status" value="1"/>
</dbReference>
<dbReference type="RefSeq" id="WP_016182739.1">
    <property type="nucleotide sequence ID" value="NZ_JXKI01000014.1"/>
</dbReference>
<comment type="cofactor">
    <cofactor evidence="1">
        <name>pantetheine 4'-phosphate</name>
        <dbReference type="ChEBI" id="CHEBI:47942"/>
    </cofactor>
</comment>
<dbReference type="InterPro" id="IPR036736">
    <property type="entry name" value="ACP-like_sf"/>
</dbReference>
<dbReference type="Proteomes" id="UP000014113">
    <property type="component" value="Unassembled WGS sequence"/>
</dbReference>
<dbReference type="Gene3D" id="1.10.1200.10">
    <property type="entry name" value="ACP-like"/>
    <property type="match status" value="1"/>
</dbReference>
<dbReference type="PANTHER" id="PTHR45527">
    <property type="entry name" value="NONRIBOSOMAL PEPTIDE SYNTHETASE"/>
    <property type="match status" value="1"/>
</dbReference>
<feature type="domain" description="Carrier" evidence="2">
    <location>
        <begin position="512"/>
        <end position="587"/>
    </location>
</feature>
<evidence type="ECO:0000256" key="1">
    <source>
        <dbReference type="ARBA" id="ARBA00001957"/>
    </source>
</evidence>
<dbReference type="Pfam" id="PF00501">
    <property type="entry name" value="AMP-binding"/>
    <property type="match status" value="1"/>
</dbReference>
<dbReference type="GO" id="GO:0044550">
    <property type="term" value="P:secondary metabolite biosynthetic process"/>
    <property type="evidence" value="ECO:0007669"/>
    <property type="project" value="TreeGrafter"/>
</dbReference>
<comment type="caution">
    <text evidence="3">The sequence shown here is derived from an EMBL/GenBank/DDBJ whole genome shotgun (WGS) entry which is preliminary data.</text>
</comment>
<dbReference type="InterPro" id="IPR020845">
    <property type="entry name" value="AMP-binding_CS"/>
</dbReference>
<dbReference type="InterPro" id="IPR023213">
    <property type="entry name" value="CAT-like_dom_sf"/>
</dbReference>
<organism evidence="3 4">
    <name type="scientific">Enterococcus columbae DSM 7374 = ATCC 51263</name>
    <dbReference type="NCBI Taxonomy" id="1121865"/>
    <lineage>
        <taxon>Bacteria</taxon>
        <taxon>Bacillati</taxon>
        <taxon>Bacillota</taxon>
        <taxon>Bacilli</taxon>
        <taxon>Lactobacillales</taxon>
        <taxon>Enterococcaceae</taxon>
        <taxon>Enterococcus</taxon>
    </lineage>
</organism>
<dbReference type="Gene3D" id="3.30.300.30">
    <property type="match status" value="1"/>
</dbReference>
<name>S1NG50_9ENTE</name>
<dbReference type="AlphaFoldDB" id="S1NG50"/>
<dbReference type="Gene3D" id="3.40.50.12780">
    <property type="entry name" value="N-terminal domain of ligase-like"/>
    <property type="match status" value="1"/>
</dbReference>
<dbReference type="InterPro" id="IPR042099">
    <property type="entry name" value="ANL_N_sf"/>
</dbReference>
<sequence length="1046" mass="120614">MNNLRQLLIERLEKYATTMPAQPAIEGIDETLTYLELANLVKSRAYFLRKMLGTNNLPVAIRLKDKKEVLITMLALIKAGKALLPLPYEIPEDKVIHIIKTIGPQALITEKELQHHDIGDSLFIPFKTLQQFTYQLEKDRDKPVTYLPENIFCILMTSGTTGMPKGCQLSDQAFLGRIFDLAEAFPMTAGDKFLFSGNYSFDVTFTQMFCWLFGEGTIVIQDERDKFNKIPRYIEQFRITHIAISPAILRHIYEELKAKQHSLKFVFVAGEKFPVEIAEKYVKEKPHFELFNLYGPTEFSIYATKFAVTNYKKEKTVAIGAPLQGVKVYLLDEKGCIIEKPNTEGELVLAGKGMFNGYLNNPKENKEKILQIDGQLAYKTGDLGYYAENQYYLIGRKDHQFKINGVRVEAEEIEKKLLQHNPLIREAVVSYEPYHDKQILVAYISWKDKEKKIADSQIIQNVENSLEKYFLPKLIVSMAELPLNKNGKVDRAALQQRFHEQVTKNLTNQQFAKKESHFNQLKTIWESVLQFPLTDETADFFLSGGDSVDGVVLLTEIEEKFGLTLSEEEFIGHSSFKQLLTLINVKMGIVPEDDQLAEHWTIDWTDLGGKIINDAGKKILVGEGEEKLYELINASLPLAKQADKIFIRKNEQIVQPKVVQVFPLFSRQEFYLRKNFNSILQTVINFDQPNYVKLMVALNKFVKHQQLTRCLIMDRRFVELAYSPIKLKDLAFIDLAFLQPREAECRLNEKLQAIHAQLLQQSPDKQMLQFLLVRESFKSAQLYLLVSHHIADAASIHVFKNQLLAYYQKNEENPHVPSYASFVNSVIAANNEQRLIELAESNYYREIQLANDSFRMFFNYDTTCLFDEYRFTLTTKNREDRANQLFAQLAKLVHQKTGAPVFAFQILKNLRRFANVDYKELFADIHCSIYTTYHIDKPEDERLFSKSEQNFKAIYEKAGIHIDYLTSSDKFVDNPFIPTFEETFLNINYLGEIHKEEVPSLIEQLRSAAKQLAKLHTNKVRFTCFTSGDKGYLIALGGMSLKAEIE</sequence>
<dbReference type="PANTHER" id="PTHR45527:SF1">
    <property type="entry name" value="FATTY ACID SYNTHASE"/>
    <property type="match status" value="1"/>
</dbReference>
<dbReference type="GO" id="GO:0043041">
    <property type="term" value="P:amino acid activation for nonribosomal peptide biosynthetic process"/>
    <property type="evidence" value="ECO:0007669"/>
    <property type="project" value="TreeGrafter"/>
</dbReference>
<dbReference type="GO" id="GO:0005737">
    <property type="term" value="C:cytoplasm"/>
    <property type="evidence" value="ECO:0007669"/>
    <property type="project" value="TreeGrafter"/>
</dbReference>
<dbReference type="InterPro" id="IPR000873">
    <property type="entry name" value="AMP-dep_synth/lig_dom"/>
</dbReference>